<name>A0AAV2SUW8_MEGNR</name>
<comment type="caution">
    <text evidence="2">The sequence shown here is derived from an EMBL/GenBank/DDBJ whole genome shotgun (WGS) entry which is preliminary data.</text>
</comment>
<gene>
    <name evidence="2" type="ORF">MNOR_LOCUS40694</name>
</gene>
<dbReference type="PANTHER" id="PTHR23279:SF46">
    <property type="entry name" value="DEFECTIVE PROBOSCIS EXTENSION RESPONSE 10, ISOFORM A-RELATED"/>
    <property type="match status" value="1"/>
</dbReference>
<feature type="non-terminal residue" evidence="2">
    <location>
        <position position="1"/>
    </location>
</feature>
<organism evidence="2 3">
    <name type="scientific">Meganyctiphanes norvegica</name>
    <name type="common">Northern krill</name>
    <name type="synonym">Thysanopoda norvegica</name>
    <dbReference type="NCBI Taxonomy" id="48144"/>
    <lineage>
        <taxon>Eukaryota</taxon>
        <taxon>Metazoa</taxon>
        <taxon>Ecdysozoa</taxon>
        <taxon>Arthropoda</taxon>
        <taxon>Crustacea</taxon>
        <taxon>Multicrustacea</taxon>
        <taxon>Malacostraca</taxon>
        <taxon>Eumalacostraca</taxon>
        <taxon>Eucarida</taxon>
        <taxon>Euphausiacea</taxon>
        <taxon>Euphausiidae</taxon>
        <taxon>Meganyctiphanes</taxon>
    </lineage>
</organism>
<dbReference type="InterPro" id="IPR007110">
    <property type="entry name" value="Ig-like_dom"/>
</dbReference>
<dbReference type="GO" id="GO:0032589">
    <property type="term" value="C:neuron projection membrane"/>
    <property type="evidence" value="ECO:0007669"/>
    <property type="project" value="TreeGrafter"/>
</dbReference>
<reference evidence="2 3" key="1">
    <citation type="submission" date="2024-05" db="EMBL/GenBank/DDBJ databases">
        <authorList>
            <person name="Wallberg A."/>
        </authorList>
    </citation>
    <scope>NUCLEOTIDE SEQUENCE [LARGE SCALE GENOMIC DNA]</scope>
</reference>
<dbReference type="GO" id="GO:0050808">
    <property type="term" value="P:synapse organization"/>
    <property type="evidence" value="ECO:0007669"/>
    <property type="project" value="TreeGrafter"/>
</dbReference>
<protein>
    <recommendedName>
        <fullName evidence="1">Ig-like domain-containing protein</fullName>
    </recommendedName>
</protein>
<proteinExistence type="predicted"/>
<evidence type="ECO:0000313" key="3">
    <source>
        <dbReference type="Proteomes" id="UP001497623"/>
    </source>
</evidence>
<dbReference type="Gene3D" id="2.60.40.10">
    <property type="entry name" value="Immunoglobulins"/>
    <property type="match status" value="1"/>
</dbReference>
<sequence length="101" mass="10869">TPEYILWAMGGRLLNYDVSRGGISIIEANSSSHLTITNAGHLDSGTYVCQAPNTRPAHVQVYVSHGDKTAAIQRYGSGSTGLHSQLAVWMITILLQCLLLS</sequence>
<dbReference type="AlphaFoldDB" id="A0AAV2SUW8"/>
<evidence type="ECO:0000259" key="1">
    <source>
        <dbReference type="PROSITE" id="PS50835"/>
    </source>
</evidence>
<dbReference type="InterPro" id="IPR036179">
    <property type="entry name" value="Ig-like_dom_sf"/>
</dbReference>
<dbReference type="Proteomes" id="UP001497623">
    <property type="component" value="Unassembled WGS sequence"/>
</dbReference>
<dbReference type="PANTHER" id="PTHR23279">
    <property type="entry name" value="DEFECTIVE PROBOSCIS EXTENSION RESPONSE DPR -RELATED"/>
    <property type="match status" value="1"/>
</dbReference>
<dbReference type="SUPFAM" id="SSF48726">
    <property type="entry name" value="Immunoglobulin"/>
    <property type="match status" value="1"/>
</dbReference>
<feature type="domain" description="Ig-like" evidence="1">
    <location>
        <begin position="1"/>
        <end position="60"/>
    </location>
</feature>
<dbReference type="InterPro" id="IPR037448">
    <property type="entry name" value="Zig-8"/>
</dbReference>
<keyword evidence="3" id="KW-1185">Reference proteome</keyword>
<accession>A0AAV2SUW8</accession>
<dbReference type="EMBL" id="CAXKWB010129700">
    <property type="protein sequence ID" value="CAL4241216.1"/>
    <property type="molecule type" value="Genomic_DNA"/>
</dbReference>
<evidence type="ECO:0000313" key="2">
    <source>
        <dbReference type="EMBL" id="CAL4241216.1"/>
    </source>
</evidence>
<dbReference type="PROSITE" id="PS50835">
    <property type="entry name" value="IG_LIKE"/>
    <property type="match status" value="1"/>
</dbReference>
<dbReference type="InterPro" id="IPR013783">
    <property type="entry name" value="Ig-like_fold"/>
</dbReference>